<gene>
    <name evidence="2" type="ORF">BJG266_LOCUS17242</name>
    <name evidence="3" type="ORF">QVE165_LOCUS36959</name>
</gene>
<proteinExistence type="predicted"/>
<evidence type="ECO:0000313" key="4">
    <source>
        <dbReference type="Proteomes" id="UP000663832"/>
    </source>
</evidence>
<protein>
    <submittedName>
        <fullName evidence="3">Uncharacterized protein</fullName>
    </submittedName>
</protein>
<name>A0A815L8R4_9BILA</name>
<evidence type="ECO:0000313" key="3">
    <source>
        <dbReference type="EMBL" id="CAF1403718.1"/>
    </source>
</evidence>
<keyword evidence="4" id="KW-1185">Reference proteome</keyword>
<evidence type="ECO:0000313" key="2">
    <source>
        <dbReference type="EMBL" id="CAF1025627.1"/>
    </source>
</evidence>
<accession>A0A815L8R4</accession>
<feature type="transmembrane region" description="Helical" evidence="1">
    <location>
        <begin position="195"/>
        <end position="215"/>
    </location>
</feature>
<keyword evidence="1" id="KW-1133">Transmembrane helix</keyword>
<dbReference type="Proteomes" id="UP000663832">
    <property type="component" value="Unassembled WGS sequence"/>
</dbReference>
<keyword evidence="1" id="KW-0812">Transmembrane</keyword>
<keyword evidence="1" id="KW-0472">Membrane</keyword>
<dbReference type="EMBL" id="CAJNOM010000377">
    <property type="protein sequence ID" value="CAF1403718.1"/>
    <property type="molecule type" value="Genomic_DNA"/>
</dbReference>
<sequence>MPYSSTVRLNYSSELTKNSQTYSRDCRKSNYYYQTIRMQVVETGYFALSSTSSMDTFGDIYKDDFNPMNPFENLLSQDYQTCVYPDFKFIAYLHIDTTYILVVTTSSPNKTGNFSILTSGPNNITLNHYNQKTCSLGTSVWCCLAISYVECGAKVNVCDYRPIPTIPTMIFHFTKPYFPIKPVTEKSILPRGLEIFLYIVAACYLYIHLLFLIGYTCWRCFRGVSNIFRNNQQHTKGQSKLNVSTQNDKELSVSTISILFEALPPSYNIAIDNHLPQVLLPSYDIAITHLQSVDKQSQLTTTTTATEDLILRV</sequence>
<evidence type="ECO:0000256" key="1">
    <source>
        <dbReference type="SAM" id="Phobius"/>
    </source>
</evidence>
<reference evidence="3" key="1">
    <citation type="submission" date="2021-02" db="EMBL/GenBank/DDBJ databases">
        <authorList>
            <person name="Nowell W R."/>
        </authorList>
    </citation>
    <scope>NUCLEOTIDE SEQUENCE</scope>
</reference>
<dbReference type="AlphaFoldDB" id="A0A815L8R4"/>
<organism evidence="3 4">
    <name type="scientific">Adineta steineri</name>
    <dbReference type="NCBI Taxonomy" id="433720"/>
    <lineage>
        <taxon>Eukaryota</taxon>
        <taxon>Metazoa</taxon>
        <taxon>Spiralia</taxon>
        <taxon>Gnathifera</taxon>
        <taxon>Rotifera</taxon>
        <taxon>Eurotatoria</taxon>
        <taxon>Bdelloidea</taxon>
        <taxon>Adinetida</taxon>
        <taxon>Adinetidae</taxon>
        <taxon>Adineta</taxon>
    </lineage>
</organism>
<dbReference type="Proteomes" id="UP000663877">
    <property type="component" value="Unassembled WGS sequence"/>
</dbReference>
<dbReference type="EMBL" id="CAJNOI010000083">
    <property type="protein sequence ID" value="CAF1025627.1"/>
    <property type="molecule type" value="Genomic_DNA"/>
</dbReference>
<comment type="caution">
    <text evidence="3">The sequence shown here is derived from an EMBL/GenBank/DDBJ whole genome shotgun (WGS) entry which is preliminary data.</text>
</comment>
<dbReference type="OrthoDB" id="10060381at2759"/>